<keyword evidence="1" id="KW-0812">Transmembrane</keyword>
<evidence type="ECO:0000256" key="1">
    <source>
        <dbReference type="SAM" id="Phobius"/>
    </source>
</evidence>
<reference evidence="2" key="1">
    <citation type="journal article" date="2014" name="Front. Microbiol.">
        <title>High frequency of phylogenetically diverse reductive dehalogenase-homologous genes in deep subseafloor sedimentary metagenomes.</title>
        <authorList>
            <person name="Kawai M."/>
            <person name="Futagami T."/>
            <person name="Toyoda A."/>
            <person name="Takaki Y."/>
            <person name="Nishi S."/>
            <person name="Hori S."/>
            <person name="Arai W."/>
            <person name="Tsubouchi T."/>
            <person name="Morono Y."/>
            <person name="Uchiyama I."/>
            <person name="Ito T."/>
            <person name="Fujiyama A."/>
            <person name="Inagaki F."/>
            <person name="Takami H."/>
        </authorList>
    </citation>
    <scope>NUCLEOTIDE SEQUENCE</scope>
    <source>
        <strain evidence="2">Expedition CK06-06</strain>
    </source>
</reference>
<keyword evidence="1" id="KW-1133">Transmembrane helix</keyword>
<sequence>FRETLDARFGTGMLFTIVSQVITSMLLLTVVNVSF</sequence>
<proteinExistence type="predicted"/>
<evidence type="ECO:0000313" key="2">
    <source>
        <dbReference type="EMBL" id="GAG05966.1"/>
    </source>
</evidence>
<keyword evidence="1" id="KW-0472">Membrane</keyword>
<protein>
    <submittedName>
        <fullName evidence="2">Uncharacterized protein</fullName>
    </submittedName>
</protein>
<dbReference type="EMBL" id="BARS01028225">
    <property type="protein sequence ID" value="GAG05966.1"/>
    <property type="molecule type" value="Genomic_DNA"/>
</dbReference>
<name>X0VZT2_9ZZZZ</name>
<feature type="transmembrane region" description="Helical" evidence="1">
    <location>
        <begin position="12"/>
        <end position="33"/>
    </location>
</feature>
<accession>X0VZT2</accession>
<feature type="non-terminal residue" evidence="2">
    <location>
        <position position="1"/>
    </location>
</feature>
<gene>
    <name evidence="2" type="ORF">S01H1_44259</name>
</gene>
<dbReference type="AlphaFoldDB" id="X0VZT2"/>
<organism evidence="2">
    <name type="scientific">marine sediment metagenome</name>
    <dbReference type="NCBI Taxonomy" id="412755"/>
    <lineage>
        <taxon>unclassified sequences</taxon>
        <taxon>metagenomes</taxon>
        <taxon>ecological metagenomes</taxon>
    </lineage>
</organism>
<comment type="caution">
    <text evidence="2">The sequence shown here is derived from an EMBL/GenBank/DDBJ whole genome shotgun (WGS) entry which is preliminary data.</text>
</comment>